<keyword evidence="1" id="KW-1133">Transmembrane helix</keyword>
<evidence type="ECO:0000313" key="2">
    <source>
        <dbReference type="EMBL" id="VTU09451.1"/>
    </source>
</evidence>
<proteinExistence type="predicted"/>
<keyword evidence="1" id="KW-0472">Membrane</keyword>
<evidence type="ECO:0008006" key="4">
    <source>
        <dbReference type="Google" id="ProtNLM"/>
    </source>
</evidence>
<feature type="transmembrane region" description="Helical" evidence="1">
    <location>
        <begin position="49"/>
        <end position="70"/>
    </location>
</feature>
<reference evidence="2 3" key="1">
    <citation type="submission" date="2019-05" db="EMBL/GenBank/DDBJ databases">
        <authorList>
            <consortium name="Pathogen Informatics"/>
        </authorList>
    </citation>
    <scope>NUCLEOTIDE SEQUENCE [LARGE SCALE GENOMIC DNA]</scope>
    <source>
        <strain evidence="2 3">NM319</strain>
    </source>
</reference>
<evidence type="ECO:0000313" key="3">
    <source>
        <dbReference type="Proteomes" id="UP000308167"/>
    </source>
</evidence>
<organism evidence="2 3">
    <name type="scientific">Actinobacillus porcinus</name>
    <dbReference type="NCBI Taxonomy" id="51048"/>
    <lineage>
        <taxon>Bacteria</taxon>
        <taxon>Pseudomonadati</taxon>
        <taxon>Pseudomonadota</taxon>
        <taxon>Gammaproteobacteria</taxon>
        <taxon>Pasteurellales</taxon>
        <taxon>Pasteurellaceae</taxon>
        <taxon>Actinobacillus</taxon>
    </lineage>
</organism>
<protein>
    <recommendedName>
        <fullName evidence="4">Aspartate-semialdehyde dehydrogenase</fullName>
    </recommendedName>
</protein>
<dbReference type="RefSeq" id="WP_135711003.1">
    <property type="nucleotide sequence ID" value="NZ_CABFKI010000016.1"/>
</dbReference>
<feature type="transmembrane region" description="Helical" evidence="1">
    <location>
        <begin position="79"/>
        <end position="100"/>
    </location>
</feature>
<comment type="caution">
    <text evidence="2">The sequence shown here is derived from an EMBL/GenBank/DDBJ whole genome shotgun (WGS) entry which is preliminary data.</text>
</comment>
<accession>A0ABY6TMJ9</accession>
<keyword evidence="1" id="KW-0812">Transmembrane</keyword>
<feature type="transmembrane region" description="Helical" evidence="1">
    <location>
        <begin position="12"/>
        <end position="37"/>
    </location>
</feature>
<dbReference type="Pfam" id="PF17364">
    <property type="entry name" value="DUF5389"/>
    <property type="match status" value="1"/>
</dbReference>
<dbReference type="EMBL" id="CABFKI010000016">
    <property type="protein sequence ID" value="VTU09451.1"/>
    <property type="molecule type" value="Genomic_DNA"/>
</dbReference>
<dbReference type="GeneID" id="86156377"/>
<sequence length="104" mass="11679">MEQAQLPKGLSGFSWALVGLCFPILLWPLALLLSPALLENPNLSATTSLMFACIFWFYPFLLGIIARMLFKLHQKQPHFAVKILVCCAIIFWVAVGYIIVNGLR</sequence>
<name>A0ABY6TMJ9_9PAST</name>
<gene>
    <name evidence="2" type="ORF">SAMEA1410922_02015</name>
</gene>
<evidence type="ECO:0000256" key="1">
    <source>
        <dbReference type="SAM" id="Phobius"/>
    </source>
</evidence>
<keyword evidence="3" id="KW-1185">Reference proteome</keyword>
<dbReference type="Proteomes" id="UP000308167">
    <property type="component" value="Unassembled WGS sequence"/>
</dbReference>
<dbReference type="InterPro" id="IPR035333">
    <property type="entry name" value="DUF5389"/>
</dbReference>